<gene>
    <name evidence="2" type="ORF">VKT23_007621</name>
</gene>
<comment type="caution">
    <text evidence="2">The sequence shown here is derived from an EMBL/GenBank/DDBJ whole genome shotgun (WGS) entry which is preliminary data.</text>
</comment>
<name>A0ABR1JNL9_9AGAR</name>
<evidence type="ECO:0000313" key="3">
    <source>
        <dbReference type="Proteomes" id="UP001498398"/>
    </source>
</evidence>
<dbReference type="Proteomes" id="UP001498398">
    <property type="component" value="Unassembled WGS sequence"/>
</dbReference>
<evidence type="ECO:0000313" key="2">
    <source>
        <dbReference type="EMBL" id="KAK7463037.1"/>
    </source>
</evidence>
<proteinExistence type="predicted"/>
<keyword evidence="3" id="KW-1185">Reference proteome</keyword>
<feature type="region of interest" description="Disordered" evidence="1">
    <location>
        <begin position="12"/>
        <end position="41"/>
    </location>
</feature>
<dbReference type="InterPro" id="IPR059179">
    <property type="entry name" value="MLKL-like_MCAfunc"/>
</dbReference>
<accession>A0ABR1JNL9</accession>
<sequence>MDKKVSKTVKNLFSGNKDGSTTGVPTSRGTRITPNSSPGTLSTVHAATQYQDVILDTLEATLDLFNVSSDWFTPLKSAVGGVCECIRVYKKTSENQEKITKLTLDIADIIKSIEEQYKKGASSDMERHFESLTRKLNEITLKAREKQEHNLAQQFVQANRDSQDIDDFFEKVKMAYADCKVMF</sequence>
<reference evidence="2 3" key="1">
    <citation type="submission" date="2024-01" db="EMBL/GenBank/DDBJ databases">
        <title>A draft genome for the cacao thread blight pathogen Marasmiellus scandens.</title>
        <authorList>
            <person name="Baruah I.K."/>
            <person name="Leung J."/>
            <person name="Bukari Y."/>
            <person name="Amoako-Attah I."/>
            <person name="Meinhardt L.W."/>
            <person name="Bailey B.A."/>
            <person name="Cohen S.P."/>
        </authorList>
    </citation>
    <scope>NUCLEOTIDE SEQUENCE [LARGE SCALE GENOMIC DNA]</scope>
    <source>
        <strain evidence="2 3">GH-19</strain>
    </source>
</reference>
<evidence type="ECO:0000256" key="1">
    <source>
        <dbReference type="SAM" id="MobiDB-lite"/>
    </source>
</evidence>
<dbReference type="CDD" id="cd21037">
    <property type="entry name" value="MLKL_NTD"/>
    <property type="match status" value="1"/>
</dbReference>
<dbReference type="EMBL" id="JBANRG010000010">
    <property type="protein sequence ID" value="KAK7463037.1"/>
    <property type="molecule type" value="Genomic_DNA"/>
</dbReference>
<organism evidence="2 3">
    <name type="scientific">Marasmiellus scandens</name>
    <dbReference type="NCBI Taxonomy" id="2682957"/>
    <lineage>
        <taxon>Eukaryota</taxon>
        <taxon>Fungi</taxon>
        <taxon>Dikarya</taxon>
        <taxon>Basidiomycota</taxon>
        <taxon>Agaricomycotina</taxon>
        <taxon>Agaricomycetes</taxon>
        <taxon>Agaricomycetidae</taxon>
        <taxon>Agaricales</taxon>
        <taxon>Marasmiineae</taxon>
        <taxon>Omphalotaceae</taxon>
        <taxon>Marasmiellus</taxon>
    </lineage>
</organism>
<protein>
    <submittedName>
        <fullName evidence="2">Uncharacterized protein</fullName>
    </submittedName>
</protein>